<name>A0A1X0NSQ3_9TRYP</name>
<dbReference type="EC" id="2.7.7.64" evidence="6"/>
<dbReference type="Gene3D" id="3.90.550.10">
    <property type="entry name" value="Spore Coat Polysaccharide Biosynthesis Protein SpsA, Chain A"/>
    <property type="match status" value="1"/>
</dbReference>
<dbReference type="OrthoDB" id="532420at2759"/>
<evidence type="ECO:0000256" key="2">
    <source>
        <dbReference type="ARBA" id="ARBA00001946"/>
    </source>
</evidence>
<evidence type="ECO:0000256" key="6">
    <source>
        <dbReference type="ARBA" id="ARBA00039080"/>
    </source>
</evidence>
<sequence length="605" mass="67654">MTSPTMSDLQGLRELLSSPELGQQHLFNGWPNTPEEYNEEQKQLLKELWDFGRHYDGGVPQYIRTGKRLLAGIQTPQSDIIGLNQPTYAYNAPSLIPEEGDAHTSEKSTLMKMEREGLQLLQRSIIVLVAGGLGERLGFAGVKVGLPVETATHHCYLSHYLSWFRQCVGKDAPFVIMTSDDTHERTKTLLQELNHGMNNIHLLKQEMVFCFGDTAAHLAMENGKLLRKPHGHGDVHSLLYQATNPNSGKRLVDQWMEEGYEYIVFMQDTNAMSTLTIPVSLSMSAQHKLSMNFTCIPRIPKEAIGLLCNVRTRESDMERTVNIEYNLFESVAASLIKGGGDSAAPGSPYSPFPGSINTLVLNFKDYVPLLTQSRGTVPEFINPKFTDETKTKFKPCRIESLMQDVALLFDPSKHRVGATTFTRLTYQPVKNALLEGVKKTLQGLDAHCAATGEEGFYEIMRQRFQSAGLKLPSRLNDAFDVEVANTLKVRLFPIIVADAMAMGVSLEEITQRLLPHPEKVKISERSVLIVEGRVRIESLTLDGALRLVGPVDESAAPLVIRDLTVKNNGWSVRPTREGVDTKEIDKIRGFIFEEHEMQTVNYAKL</sequence>
<dbReference type="STRING" id="67003.A0A1X0NSQ3"/>
<dbReference type="GeneID" id="39986610"/>
<evidence type="ECO:0000256" key="1">
    <source>
        <dbReference type="ARBA" id="ARBA00001936"/>
    </source>
</evidence>
<dbReference type="GO" id="GO:0006048">
    <property type="term" value="P:UDP-N-acetylglucosamine biosynthetic process"/>
    <property type="evidence" value="ECO:0007669"/>
    <property type="project" value="TreeGrafter"/>
</dbReference>
<comment type="cofactor">
    <cofactor evidence="1">
        <name>Mn(2+)</name>
        <dbReference type="ChEBI" id="CHEBI:29035"/>
    </cofactor>
</comment>
<dbReference type="Pfam" id="PF01704">
    <property type="entry name" value="UDPGP"/>
    <property type="match status" value="1"/>
</dbReference>
<proteinExistence type="inferred from homology"/>
<dbReference type="InterPro" id="IPR002618">
    <property type="entry name" value="UDPGP_fam"/>
</dbReference>
<evidence type="ECO:0000256" key="4">
    <source>
        <dbReference type="ARBA" id="ARBA00022695"/>
    </source>
</evidence>
<keyword evidence="3" id="KW-0808">Transferase</keyword>
<comment type="similarity">
    <text evidence="5">Belongs to the USP family.</text>
</comment>
<dbReference type="RefSeq" id="XP_028881802.1">
    <property type="nucleotide sequence ID" value="XM_029026830.1"/>
</dbReference>
<dbReference type="InterPro" id="IPR029044">
    <property type="entry name" value="Nucleotide-diphossugar_trans"/>
</dbReference>
<dbReference type="AlphaFoldDB" id="A0A1X0NSQ3"/>
<gene>
    <name evidence="8" type="ORF">TM35_000201450</name>
</gene>
<comment type="cofactor">
    <cofactor evidence="2">
        <name>Mg(2+)</name>
        <dbReference type="ChEBI" id="CHEBI:18420"/>
    </cofactor>
</comment>
<dbReference type="PANTHER" id="PTHR11952">
    <property type="entry name" value="UDP- GLUCOSE PYROPHOSPHORYLASE"/>
    <property type="match status" value="1"/>
</dbReference>
<evidence type="ECO:0000256" key="3">
    <source>
        <dbReference type="ARBA" id="ARBA00022679"/>
    </source>
</evidence>
<evidence type="ECO:0000313" key="8">
    <source>
        <dbReference type="EMBL" id="ORC87736.1"/>
    </source>
</evidence>
<dbReference type="PANTHER" id="PTHR11952:SF9">
    <property type="entry name" value="UDP-SUGAR PYROPHOSPHORYLASE"/>
    <property type="match status" value="1"/>
</dbReference>
<dbReference type="GO" id="GO:0051748">
    <property type="term" value="F:UTP-monosaccharide-1-phosphate uridylyltransferase activity"/>
    <property type="evidence" value="ECO:0007669"/>
    <property type="project" value="UniProtKB-EC"/>
</dbReference>
<dbReference type="EMBL" id="NBCO01000020">
    <property type="protein sequence ID" value="ORC87736.1"/>
    <property type="molecule type" value="Genomic_DNA"/>
</dbReference>
<evidence type="ECO:0000313" key="9">
    <source>
        <dbReference type="Proteomes" id="UP000192257"/>
    </source>
</evidence>
<comment type="caution">
    <text evidence="8">The sequence shown here is derived from an EMBL/GenBank/DDBJ whole genome shotgun (WGS) entry which is preliminary data.</text>
</comment>
<dbReference type="SUPFAM" id="SSF53448">
    <property type="entry name" value="Nucleotide-diphospho-sugar transferases"/>
    <property type="match status" value="1"/>
</dbReference>
<evidence type="ECO:0000256" key="5">
    <source>
        <dbReference type="ARBA" id="ARBA00038047"/>
    </source>
</evidence>
<dbReference type="Gene3D" id="2.160.10.30">
    <property type="match status" value="1"/>
</dbReference>
<evidence type="ECO:0000256" key="7">
    <source>
        <dbReference type="ARBA" id="ARBA00048259"/>
    </source>
</evidence>
<dbReference type="Proteomes" id="UP000192257">
    <property type="component" value="Unassembled WGS sequence"/>
</dbReference>
<accession>A0A1X0NSQ3</accession>
<organism evidence="8 9">
    <name type="scientific">Trypanosoma theileri</name>
    <dbReference type="NCBI Taxonomy" id="67003"/>
    <lineage>
        <taxon>Eukaryota</taxon>
        <taxon>Discoba</taxon>
        <taxon>Euglenozoa</taxon>
        <taxon>Kinetoplastea</taxon>
        <taxon>Metakinetoplastina</taxon>
        <taxon>Trypanosomatida</taxon>
        <taxon>Trypanosomatidae</taxon>
        <taxon>Trypanosoma</taxon>
    </lineage>
</organism>
<dbReference type="InterPro" id="IPR039741">
    <property type="entry name" value="UDP-sugar_pyrophosphorylase"/>
</dbReference>
<dbReference type="VEuPathDB" id="TriTrypDB:TM35_000201450"/>
<protein>
    <recommendedName>
        <fullName evidence="6">UTP-monosaccharide-1-phosphate uridylyltransferase</fullName>
        <ecNumber evidence="6">2.7.7.64</ecNumber>
    </recommendedName>
</protein>
<dbReference type="GO" id="GO:0003977">
    <property type="term" value="F:UDP-N-acetylglucosamine diphosphorylase activity"/>
    <property type="evidence" value="ECO:0007669"/>
    <property type="project" value="TreeGrafter"/>
</dbReference>
<keyword evidence="4" id="KW-0548">Nucleotidyltransferase</keyword>
<reference evidence="8 9" key="1">
    <citation type="submission" date="2017-03" db="EMBL/GenBank/DDBJ databases">
        <title>An alternative strategy for trypanosome survival in the mammalian bloodstream revealed through genome and transcriptome analysis of the ubiquitous bovine parasite Trypanosoma (Megatrypanum) theileri.</title>
        <authorList>
            <person name="Kelly S."/>
            <person name="Ivens A."/>
            <person name="Mott A."/>
            <person name="O'Neill E."/>
            <person name="Emms D."/>
            <person name="Macleod O."/>
            <person name="Voorheis P."/>
            <person name="Matthews J."/>
            <person name="Matthews K."/>
            <person name="Carrington M."/>
        </authorList>
    </citation>
    <scope>NUCLEOTIDE SEQUENCE [LARGE SCALE GENOMIC DNA]</scope>
    <source>
        <strain evidence="8">Edinburgh</strain>
    </source>
</reference>
<comment type="catalytic activity">
    <reaction evidence="7">
        <text>a monosaccharide 1-phosphate + UTP + H(+) = a UDP-monosaccharide + diphosphate</text>
        <dbReference type="Rhea" id="RHEA:13205"/>
        <dbReference type="ChEBI" id="CHEBI:15378"/>
        <dbReference type="ChEBI" id="CHEBI:33019"/>
        <dbReference type="ChEBI" id="CHEBI:46398"/>
        <dbReference type="ChEBI" id="CHEBI:140358"/>
        <dbReference type="ChEBI" id="CHEBI:140359"/>
        <dbReference type="EC" id="2.7.7.64"/>
    </reaction>
</comment>
<keyword evidence="9" id="KW-1185">Reference proteome</keyword>